<comment type="caution">
    <text evidence="1">The sequence shown here is derived from an EMBL/GenBank/DDBJ whole genome shotgun (WGS) entry which is preliminary data.</text>
</comment>
<proteinExistence type="predicted"/>
<sequence length="270" mass="29540">MEATIGNVAVIRDRELLKLEVDAIFGLSSHQAENPQTPPNLNCDDLHAVVIWSEHAHFVAGSPALSSDHRHILNGEVSTEPFAPGIPPKAMRHLGDMLGLSPPTISGGPTYVVPSNLHHPTSPAIDGSFLFVISSGSDDGSLVAQKKLQRPPVWELDEWKALTEGRLGPWAMAIHRPSQAVEEDGIASLEPVCICFSARRTTKAAEAGVWTREDHRGRRLAPTVVATWASEERLQKEILFYSTSKDNIASQSVARQLGLRPLGWLWKLHV</sequence>
<reference evidence="1 2" key="1">
    <citation type="journal article" date="2016" name="PLoS Pathog.">
        <title>Biosynthesis of antibiotic leucinostatins in bio-control fungus Purpureocillium lilacinum and their inhibition on phytophthora revealed by genome mining.</title>
        <authorList>
            <person name="Wang G."/>
            <person name="Liu Z."/>
            <person name="Lin R."/>
            <person name="Li E."/>
            <person name="Mao Z."/>
            <person name="Ling J."/>
            <person name="Yang Y."/>
            <person name="Yin W.B."/>
            <person name="Xie B."/>
        </authorList>
    </citation>
    <scope>NUCLEOTIDE SEQUENCE [LARGE SCALE GENOMIC DNA]</scope>
    <source>
        <strain evidence="1">170</strain>
    </source>
</reference>
<dbReference type="EMBL" id="LSBJ02000010">
    <property type="protein sequence ID" value="OAQ58581.1"/>
    <property type="molecule type" value="Genomic_DNA"/>
</dbReference>
<dbReference type="SUPFAM" id="SSF55729">
    <property type="entry name" value="Acyl-CoA N-acyltransferases (Nat)"/>
    <property type="match status" value="1"/>
</dbReference>
<evidence type="ECO:0000313" key="1">
    <source>
        <dbReference type="EMBL" id="OAQ58581.1"/>
    </source>
</evidence>
<evidence type="ECO:0000313" key="2">
    <source>
        <dbReference type="Proteomes" id="UP000078397"/>
    </source>
</evidence>
<gene>
    <name evidence="1" type="ORF">VFPPC_14752</name>
</gene>
<organism evidence="1 2">
    <name type="scientific">Pochonia chlamydosporia 170</name>
    <dbReference type="NCBI Taxonomy" id="1380566"/>
    <lineage>
        <taxon>Eukaryota</taxon>
        <taxon>Fungi</taxon>
        <taxon>Dikarya</taxon>
        <taxon>Ascomycota</taxon>
        <taxon>Pezizomycotina</taxon>
        <taxon>Sordariomycetes</taxon>
        <taxon>Hypocreomycetidae</taxon>
        <taxon>Hypocreales</taxon>
        <taxon>Clavicipitaceae</taxon>
        <taxon>Pochonia</taxon>
    </lineage>
</organism>
<dbReference type="OrthoDB" id="4870283at2759"/>
<dbReference type="GO" id="GO:0016740">
    <property type="term" value="F:transferase activity"/>
    <property type="evidence" value="ECO:0007669"/>
    <property type="project" value="UniProtKB-KW"/>
</dbReference>
<dbReference type="RefSeq" id="XP_018136708.1">
    <property type="nucleotide sequence ID" value="XM_018292520.1"/>
</dbReference>
<dbReference type="InterPro" id="IPR016181">
    <property type="entry name" value="Acyl_CoA_acyltransferase"/>
</dbReference>
<dbReference type="GeneID" id="28856514"/>
<keyword evidence="2" id="KW-1185">Reference proteome</keyword>
<protein>
    <submittedName>
        <fullName evidence="1">Acetyltransferase (GNAT) domain-containing protein</fullName>
    </submittedName>
</protein>
<dbReference type="AlphaFoldDB" id="A0A179EZH4"/>
<dbReference type="Gene3D" id="3.40.630.30">
    <property type="match status" value="1"/>
</dbReference>
<accession>A0A179EZH4</accession>
<dbReference type="Proteomes" id="UP000078397">
    <property type="component" value="Unassembled WGS sequence"/>
</dbReference>
<name>A0A179EZH4_METCM</name>
<dbReference type="KEGG" id="pchm:VFPPC_14752"/>